<feature type="transmembrane region" description="Helical" evidence="10">
    <location>
        <begin position="394"/>
        <end position="413"/>
    </location>
</feature>
<keyword evidence="7 10" id="KW-0811">Translocation</keyword>
<feature type="transmembrane region" description="Helical" evidence="10">
    <location>
        <begin position="149"/>
        <end position="169"/>
    </location>
</feature>
<evidence type="ECO:0000256" key="9">
    <source>
        <dbReference type="ARBA" id="ARBA00039733"/>
    </source>
</evidence>
<proteinExistence type="inferred from homology"/>
<feature type="transmembrane region" description="Helical" evidence="10">
    <location>
        <begin position="364"/>
        <end position="388"/>
    </location>
</feature>
<feature type="transmembrane region" description="Helical" evidence="10">
    <location>
        <begin position="21"/>
        <end position="39"/>
    </location>
</feature>
<name>A0A2S0MY22_9BURK</name>
<dbReference type="PANTHER" id="PTHR10906">
    <property type="entry name" value="SECY/SEC61-ALPHA FAMILY MEMBER"/>
    <property type="match status" value="1"/>
</dbReference>
<dbReference type="NCBIfam" id="TIGR00967">
    <property type="entry name" value="3a0501s007"/>
    <property type="match status" value="1"/>
</dbReference>
<dbReference type="GO" id="GO:0005886">
    <property type="term" value="C:plasma membrane"/>
    <property type="evidence" value="ECO:0007669"/>
    <property type="project" value="UniProtKB-SubCell"/>
</dbReference>
<evidence type="ECO:0000256" key="13">
    <source>
        <dbReference type="RuleBase" id="RU004349"/>
    </source>
</evidence>
<dbReference type="PRINTS" id="PR00303">
    <property type="entry name" value="SECYTRNLCASE"/>
</dbReference>
<dbReference type="EMBL" id="CP027669">
    <property type="protein sequence ID" value="AVO40789.1"/>
    <property type="molecule type" value="Genomic_DNA"/>
</dbReference>
<evidence type="ECO:0000256" key="7">
    <source>
        <dbReference type="ARBA" id="ARBA00023010"/>
    </source>
</evidence>
<evidence type="ECO:0000256" key="10">
    <source>
        <dbReference type="HAMAP-Rule" id="MF_01465"/>
    </source>
</evidence>
<dbReference type="GO" id="GO:0006605">
    <property type="term" value="P:protein targeting"/>
    <property type="evidence" value="ECO:0007669"/>
    <property type="project" value="UniProtKB-UniRule"/>
</dbReference>
<evidence type="ECO:0000256" key="6">
    <source>
        <dbReference type="ARBA" id="ARBA00022989"/>
    </source>
</evidence>
<evidence type="ECO:0000256" key="5">
    <source>
        <dbReference type="ARBA" id="ARBA00022927"/>
    </source>
</evidence>
<keyword evidence="5 10" id="KW-0653">Protein transport</keyword>
<dbReference type="KEGG" id="simp:C6571_05360"/>
<gene>
    <name evidence="10" type="primary">secY</name>
    <name evidence="14" type="ORF">C6571_05360</name>
</gene>
<dbReference type="Proteomes" id="UP000239326">
    <property type="component" value="Chromosome"/>
</dbReference>
<dbReference type="GO" id="GO:0043952">
    <property type="term" value="P:protein transport by the Sec complex"/>
    <property type="evidence" value="ECO:0007669"/>
    <property type="project" value="UniProtKB-UniRule"/>
</dbReference>
<dbReference type="InterPro" id="IPR030659">
    <property type="entry name" value="SecY_CS"/>
</dbReference>
<feature type="transmembrane region" description="Helical" evidence="10">
    <location>
        <begin position="181"/>
        <end position="202"/>
    </location>
</feature>
<feature type="transmembrane region" description="Helical" evidence="10">
    <location>
        <begin position="73"/>
        <end position="97"/>
    </location>
</feature>
<feature type="transmembrane region" description="Helical" evidence="10">
    <location>
        <begin position="269"/>
        <end position="291"/>
    </location>
</feature>
<keyword evidence="3 10" id="KW-0813">Transport</keyword>
<evidence type="ECO:0000256" key="11">
    <source>
        <dbReference type="RuleBase" id="RU000537"/>
    </source>
</evidence>
<keyword evidence="10" id="KW-1003">Cell membrane</keyword>
<sequence>MATNAASIAKTGKYGDLRRRLVFLLLALVVYRVGAHIPVPGIDPAQLKQLFNGQQGGILNLFNMFSGGALSRFTVFALGIMPYISASIIMQLMSYAVPTFEQMKKEGAAGQRKITQYTRYGTLGLALFQSLGIAVALESSAGLVISPGFGFRMTAVVSLTAGTMFLMWLGEQITERGLGNGISILIFAGIAAGLPSAIGGLLELVRTGSMSILAALFIVLLVCLVTYFVVFVERGQRKILVNYARRQVGNKVYGGQASHLPLKLNMSGVIPPIFASSIILLPATVVNWFSAGDSMRWLKDISGALTPGQPIYVLLYATAIVFFCFFYTALVFNSRETADNLKKSGAFIPGIRPGDQTARYIDKILVRLTLAGAIYITLVCLLPEFMIIKYNVPFYFGGTSLLIIVVVTMDFMAQVQNYLMSQQYDSLLKKANFKGNAGG</sequence>
<dbReference type="Pfam" id="PF00344">
    <property type="entry name" value="SecY"/>
    <property type="match status" value="1"/>
</dbReference>
<organism evidence="14 15">
    <name type="scientific">Simplicispira suum</name>
    <dbReference type="NCBI Taxonomy" id="2109915"/>
    <lineage>
        <taxon>Bacteria</taxon>
        <taxon>Pseudomonadati</taxon>
        <taxon>Pseudomonadota</taxon>
        <taxon>Betaproteobacteria</taxon>
        <taxon>Burkholderiales</taxon>
        <taxon>Comamonadaceae</taxon>
        <taxon>Simplicispira</taxon>
    </lineage>
</organism>
<dbReference type="AlphaFoldDB" id="A0A2S0MY22"/>
<protein>
    <recommendedName>
        <fullName evidence="9 10">Protein translocase subunit SecY</fullName>
    </recommendedName>
</protein>
<evidence type="ECO:0000256" key="1">
    <source>
        <dbReference type="ARBA" id="ARBA00004141"/>
    </source>
</evidence>
<dbReference type="InterPro" id="IPR026593">
    <property type="entry name" value="SecY"/>
</dbReference>
<dbReference type="OrthoDB" id="9809248at2"/>
<comment type="subunit">
    <text evidence="10">Component of the Sec protein translocase complex. Heterotrimer consisting of SecY, SecE and SecG subunits. The heterotrimers can form oligomers, although 1 heterotrimer is thought to be able to translocate proteins. Interacts with the ribosome. Interacts with SecDF, and other proteins may be involved. Interacts with SecA.</text>
</comment>
<reference evidence="14 15" key="1">
    <citation type="submission" date="2018-03" db="EMBL/GenBank/DDBJ databases">
        <title>Genome sequencing of Simplicispira sp.</title>
        <authorList>
            <person name="Kim S.-J."/>
            <person name="Heo J."/>
            <person name="Kwon S.-W."/>
        </authorList>
    </citation>
    <scope>NUCLEOTIDE SEQUENCE [LARGE SCALE GENOMIC DNA]</scope>
    <source>
        <strain evidence="14 15">SC1-8</strain>
    </source>
</reference>
<keyword evidence="6 10" id="KW-1133">Transmembrane helix</keyword>
<comment type="similarity">
    <text evidence="2 10 13">Belongs to the SecY/SEC61-alpha family.</text>
</comment>
<evidence type="ECO:0000313" key="15">
    <source>
        <dbReference type="Proteomes" id="UP000239326"/>
    </source>
</evidence>
<comment type="function">
    <text evidence="10 11">The central subunit of the protein translocation channel SecYEG. Consists of two halves formed by TMs 1-5 and 6-10. These two domains form a lateral gate at the front which open onto the bilayer between TMs 2 and 7, and are clamped together by SecE at the back. The channel is closed by both a pore ring composed of hydrophobic SecY resides and a short helix (helix 2A) on the extracellular side of the membrane which forms a plug. The plug probably moves laterally to allow the channel to open. The ring and the pore may move independently.</text>
</comment>
<dbReference type="RefSeq" id="WP_106445778.1">
    <property type="nucleotide sequence ID" value="NZ_CP027669.1"/>
</dbReference>
<dbReference type="PROSITE" id="PS00755">
    <property type="entry name" value="SECY_1"/>
    <property type="match status" value="1"/>
</dbReference>
<comment type="subcellular location">
    <subcellularLocation>
        <location evidence="10">Cell membrane</location>
        <topology evidence="10">Multi-pass membrane protein</topology>
    </subcellularLocation>
    <subcellularLocation>
        <location evidence="1 12">Membrane</location>
        <topology evidence="1 12">Multi-pass membrane protein</topology>
    </subcellularLocation>
</comment>
<evidence type="ECO:0000256" key="2">
    <source>
        <dbReference type="ARBA" id="ARBA00005751"/>
    </source>
</evidence>
<evidence type="ECO:0000256" key="3">
    <source>
        <dbReference type="ARBA" id="ARBA00022448"/>
    </source>
</evidence>
<feature type="transmembrane region" description="Helical" evidence="10">
    <location>
        <begin position="311"/>
        <end position="332"/>
    </location>
</feature>
<evidence type="ECO:0000256" key="4">
    <source>
        <dbReference type="ARBA" id="ARBA00022692"/>
    </source>
</evidence>
<evidence type="ECO:0000256" key="8">
    <source>
        <dbReference type="ARBA" id="ARBA00023136"/>
    </source>
</evidence>
<dbReference type="InterPro" id="IPR023201">
    <property type="entry name" value="SecY_dom_sf"/>
</dbReference>
<dbReference type="GO" id="GO:0065002">
    <property type="term" value="P:intracellular protein transmembrane transport"/>
    <property type="evidence" value="ECO:0007669"/>
    <property type="project" value="UniProtKB-UniRule"/>
</dbReference>
<accession>A0A2S0MY22</accession>
<dbReference type="InterPro" id="IPR002208">
    <property type="entry name" value="SecY/SEC61-alpha"/>
</dbReference>
<dbReference type="PIRSF" id="PIRSF004557">
    <property type="entry name" value="SecY"/>
    <property type="match status" value="1"/>
</dbReference>
<feature type="transmembrane region" description="Helical" evidence="10">
    <location>
        <begin position="117"/>
        <end position="137"/>
    </location>
</feature>
<evidence type="ECO:0000256" key="12">
    <source>
        <dbReference type="RuleBase" id="RU003484"/>
    </source>
</evidence>
<feature type="transmembrane region" description="Helical" evidence="10">
    <location>
        <begin position="208"/>
        <end position="230"/>
    </location>
</feature>
<dbReference type="SUPFAM" id="SSF103491">
    <property type="entry name" value="Preprotein translocase SecY subunit"/>
    <property type="match status" value="1"/>
</dbReference>
<keyword evidence="15" id="KW-1185">Reference proteome</keyword>
<dbReference type="HAMAP" id="MF_01465">
    <property type="entry name" value="SecY"/>
    <property type="match status" value="1"/>
</dbReference>
<dbReference type="PROSITE" id="PS00756">
    <property type="entry name" value="SECY_2"/>
    <property type="match status" value="1"/>
</dbReference>
<keyword evidence="8 10" id="KW-0472">Membrane</keyword>
<evidence type="ECO:0000313" key="14">
    <source>
        <dbReference type="EMBL" id="AVO40789.1"/>
    </source>
</evidence>
<dbReference type="FunFam" id="1.10.3370.10:FF:000001">
    <property type="entry name" value="Preprotein translocase subunit SecY"/>
    <property type="match status" value="1"/>
</dbReference>
<keyword evidence="4 10" id="KW-0812">Transmembrane</keyword>
<dbReference type="Gene3D" id="1.10.3370.10">
    <property type="entry name" value="SecY subunit domain"/>
    <property type="match status" value="1"/>
</dbReference>